<sequence length="111" mass="12641">MRPTSLRLLQILHKTAIKNVPQHHILPPLTTLVQETKKNLIPTVIETLQKRGAKVQDTGASETVPKTQSEWPVNLRIEPTVKKADLKHVDSRIRVGIQYKRHALISWSNDT</sequence>
<comment type="caution">
    <text evidence="1">The sequence shown here is derived from an EMBL/GenBank/DDBJ whole genome shotgun (WGS) entry which is preliminary data.</text>
</comment>
<dbReference type="AlphaFoldDB" id="V2XQS4"/>
<dbReference type="KEGG" id="mrr:Moror_14062"/>
<proteinExistence type="predicted"/>
<dbReference type="OrthoDB" id="3237970at2759"/>
<reference evidence="1 2" key="1">
    <citation type="journal article" date="2014" name="BMC Genomics">
        <title>Genome and secretome analysis of the hemibiotrophic fungal pathogen, Moniliophthora roreri, which causes frosty pod rot disease of cacao: mechanisms of the biotrophic and necrotrophic phases.</title>
        <authorList>
            <person name="Meinhardt L.W."/>
            <person name="Costa G.G.L."/>
            <person name="Thomazella D.P.T."/>
            <person name="Teixeira P.J.P.L."/>
            <person name="Carazzolle M.F."/>
            <person name="Schuster S.C."/>
            <person name="Carlson J.E."/>
            <person name="Guiltinan M.J."/>
            <person name="Mieczkowski P."/>
            <person name="Farmer A."/>
            <person name="Ramaraj T."/>
            <person name="Crozier J."/>
            <person name="Davis R.E."/>
            <person name="Shao J."/>
            <person name="Melnick R.L."/>
            <person name="Pereira G.A.G."/>
            <person name="Bailey B.A."/>
        </authorList>
    </citation>
    <scope>NUCLEOTIDE SEQUENCE [LARGE SCALE GENOMIC DNA]</scope>
    <source>
        <strain evidence="1 2">MCA 2997</strain>
    </source>
</reference>
<organism evidence="1 2">
    <name type="scientific">Moniliophthora roreri (strain MCA 2997)</name>
    <name type="common">Cocoa frosty pod rot fungus</name>
    <name type="synonym">Crinipellis roreri</name>
    <dbReference type="NCBI Taxonomy" id="1381753"/>
    <lineage>
        <taxon>Eukaryota</taxon>
        <taxon>Fungi</taxon>
        <taxon>Dikarya</taxon>
        <taxon>Basidiomycota</taxon>
        <taxon>Agaricomycotina</taxon>
        <taxon>Agaricomycetes</taxon>
        <taxon>Agaricomycetidae</taxon>
        <taxon>Agaricales</taxon>
        <taxon>Marasmiineae</taxon>
        <taxon>Marasmiaceae</taxon>
        <taxon>Moniliophthora</taxon>
    </lineage>
</organism>
<accession>V2XQS4</accession>
<name>V2XQS4_MONRO</name>
<evidence type="ECO:0000313" key="2">
    <source>
        <dbReference type="Proteomes" id="UP000017559"/>
    </source>
</evidence>
<evidence type="ECO:0000313" key="1">
    <source>
        <dbReference type="EMBL" id="ESK94895.1"/>
    </source>
</evidence>
<gene>
    <name evidence="1" type="ORF">Moror_14062</name>
</gene>
<keyword evidence="2" id="KW-1185">Reference proteome</keyword>
<dbReference type="Proteomes" id="UP000017559">
    <property type="component" value="Unassembled WGS sequence"/>
</dbReference>
<protein>
    <submittedName>
        <fullName evidence="1">Uncharacterized protein</fullName>
    </submittedName>
</protein>
<dbReference type="HOGENOM" id="CLU_162139_0_0_1"/>
<dbReference type="EMBL" id="AWSO01000118">
    <property type="protein sequence ID" value="ESK94895.1"/>
    <property type="molecule type" value="Genomic_DNA"/>
</dbReference>